<keyword evidence="2" id="KW-0862">Zinc</keyword>
<keyword evidence="3" id="KW-1185">Reference proteome</keyword>
<dbReference type="EMBL" id="QLIX01000011">
    <property type="protein sequence ID" value="RAI58068.1"/>
    <property type="molecule type" value="Genomic_DNA"/>
</dbReference>
<name>A0A327MD39_9PROT</name>
<dbReference type="Proteomes" id="UP000249065">
    <property type="component" value="Unassembled WGS sequence"/>
</dbReference>
<sequence>MRDGKLTGYAPKPIPGITPEQRVEVESRAVPCDGEIGLAALGHPRVWLRMSPGEEQVTCPYCSITYVLKPGAGDDGHH</sequence>
<keyword evidence="2" id="KW-0863">Zinc-finger</keyword>
<dbReference type="OrthoDB" id="7391570at2"/>
<evidence type="ECO:0000313" key="3">
    <source>
        <dbReference type="Proteomes" id="UP000249065"/>
    </source>
</evidence>
<dbReference type="RefSeq" id="WP_111470702.1">
    <property type="nucleotide sequence ID" value="NZ_QLIX01000011.1"/>
</dbReference>
<proteinExistence type="predicted"/>
<comment type="caution">
    <text evidence="2">The sequence shown here is derived from an EMBL/GenBank/DDBJ whole genome shotgun (WGS) entry which is preliminary data.</text>
</comment>
<organism evidence="2 3">
    <name type="scientific">Roseicella frigidaeris</name>
    <dbReference type="NCBI Taxonomy" id="2230885"/>
    <lineage>
        <taxon>Bacteria</taxon>
        <taxon>Pseudomonadati</taxon>
        <taxon>Pseudomonadota</taxon>
        <taxon>Alphaproteobacteria</taxon>
        <taxon>Acetobacterales</taxon>
        <taxon>Roseomonadaceae</taxon>
        <taxon>Roseicella</taxon>
    </lineage>
</organism>
<accession>A0A327MD39</accession>
<evidence type="ECO:0000259" key="1">
    <source>
        <dbReference type="Pfam" id="PF10276"/>
    </source>
</evidence>
<dbReference type="AlphaFoldDB" id="A0A327MD39"/>
<dbReference type="GO" id="GO:0008270">
    <property type="term" value="F:zinc ion binding"/>
    <property type="evidence" value="ECO:0007669"/>
    <property type="project" value="UniProtKB-KW"/>
</dbReference>
<keyword evidence="2" id="KW-0479">Metal-binding</keyword>
<dbReference type="InterPro" id="IPR019401">
    <property type="entry name" value="Znf_CHCC"/>
</dbReference>
<evidence type="ECO:0000313" key="2">
    <source>
        <dbReference type="EMBL" id="RAI58068.1"/>
    </source>
</evidence>
<dbReference type="Pfam" id="PF10276">
    <property type="entry name" value="zf-CHCC"/>
    <property type="match status" value="1"/>
</dbReference>
<gene>
    <name evidence="2" type="ORF">DOO78_15145</name>
</gene>
<reference evidence="3" key="1">
    <citation type="submission" date="2018-06" db="EMBL/GenBank/DDBJ databases">
        <authorList>
            <person name="Khan S.A."/>
        </authorList>
    </citation>
    <scope>NUCLEOTIDE SEQUENCE [LARGE SCALE GENOMIC DNA]</scope>
    <source>
        <strain evidence="3">DB-1506</strain>
    </source>
</reference>
<feature type="domain" description="Zinc finger CHCC-type" evidence="1">
    <location>
        <begin position="28"/>
        <end position="66"/>
    </location>
</feature>
<protein>
    <submittedName>
        <fullName evidence="2">Zinc-finger domain-containing protein</fullName>
    </submittedName>
</protein>
<dbReference type="Gene3D" id="2.60.260.40">
    <property type="entry name" value="q5lls5 like domains"/>
    <property type="match status" value="1"/>
</dbReference>